<organism evidence="1 2">
    <name type="scientific">Dermacentor silvarum</name>
    <name type="common">Tick</name>
    <dbReference type="NCBI Taxonomy" id="543639"/>
    <lineage>
        <taxon>Eukaryota</taxon>
        <taxon>Metazoa</taxon>
        <taxon>Ecdysozoa</taxon>
        <taxon>Arthropoda</taxon>
        <taxon>Chelicerata</taxon>
        <taxon>Arachnida</taxon>
        <taxon>Acari</taxon>
        <taxon>Parasitiformes</taxon>
        <taxon>Ixodida</taxon>
        <taxon>Ixodoidea</taxon>
        <taxon>Ixodidae</taxon>
        <taxon>Rhipicephalinae</taxon>
        <taxon>Dermacentor</taxon>
    </lineage>
</organism>
<gene>
    <name evidence="1" type="ORF">HPB49_024931</name>
</gene>
<proteinExistence type="predicted"/>
<protein>
    <submittedName>
        <fullName evidence="1">Uncharacterized protein</fullName>
    </submittedName>
</protein>
<comment type="caution">
    <text evidence="1">The sequence shown here is derived from an EMBL/GenBank/DDBJ whole genome shotgun (WGS) entry which is preliminary data.</text>
</comment>
<dbReference type="Proteomes" id="UP000821865">
    <property type="component" value="Chromosome 1"/>
</dbReference>
<keyword evidence="2" id="KW-1185">Reference proteome</keyword>
<sequence length="110" mass="11904">MKAVIVSCLLVVALVASTSAHHLELCKKSDPVLLTELECIRQHITPTTNAAFDNAVQQLGCSDRACAIRKMCEGNDLEGAMSKYFTTEQIKDIHDAATACDPDVEHGHGH</sequence>
<dbReference type="EMBL" id="CM023470">
    <property type="protein sequence ID" value="KAH7981510.1"/>
    <property type="molecule type" value="Genomic_DNA"/>
</dbReference>
<evidence type="ECO:0000313" key="1">
    <source>
        <dbReference type="EMBL" id="KAH7981510.1"/>
    </source>
</evidence>
<accession>A0ACB8E415</accession>
<evidence type="ECO:0000313" key="2">
    <source>
        <dbReference type="Proteomes" id="UP000821865"/>
    </source>
</evidence>
<name>A0ACB8E415_DERSI</name>
<reference evidence="1" key="1">
    <citation type="submission" date="2020-05" db="EMBL/GenBank/DDBJ databases">
        <title>Large-scale comparative analyses of tick genomes elucidate their genetic diversity and vector capacities.</title>
        <authorList>
            <person name="Jia N."/>
            <person name="Wang J."/>
            <person name="Shi W."/>
            <person name="Du L."/>
            <person name="Sun Y."/>
            <person name="Zhan W."/>
            <person name="Jiang J."/>
            <person name="Wang Q."/>
            <person name="Zhang B."/>
            <person name="Ji P."/>
            <person name="Sakyi L.B."/>
            <person name="Cui X."/>
            <person name="Yuan T."/>
            <person name="Jiang B."/>
            <person name="Yang W."/>
            <person name="Lam T.T.-Y."/>
            <person name="Chang Q."/>
            <person name="Ding S."/>
            <person name="Wang X."/>
            <person name="Zhu J."/>
            <person name="Ruan X."/>
            <person name="Zhao L."/>
            <person name="Wei J."/>
            <person name="Que T."/>
            <person name="Du C."/>
            <person name="Cheng J."/>
            <person name="Dai P."/>
            <person name="Han X."/>
            <person name="Huang E."/>
            <person name="Gao Y."/>
            <person name="Liu J."/>
            <person name="Shao H."/>
            <person name="Ye R."/>
            <person name="Li L."/>
            <person name="Wei W."/>
            <person name="Wang X."/>
            <person name="Wang C."/>
            <person name="Yang T."/>
            <person name="Huo Q."/>
            <person name="Li W."/>
            <person name="Guo W."/>
            <person name="Chen H."/>
            <person name="Zhou L."/>
            <person name="Ni X."/>
            <person name="Tian J."/>
            <person name="Zhou Y."/>
            <person name="Sheng Y."/>
            <person name="Liu T."/>
            <person name="Pan Y."/>
            <person name="Xia L."/>
            <person name="Li J."/>
            <person name="Zhao F."/>
            <person name="Cao W."/>
        </authorList>
    </citation>
    <scope>NUCLEOTIDE SEQUENCE</scope>
    <source>
        <strain evidence="1">Dsil-2018</strain>
    </source>
</reference>